<keyword evidence="2" id="KW-1185">Reference proteome</keyword>
<dbReference type="Gene3D" id="3.80.10.10">
    <property type="entry name" value="Ribonuclease Inhibitor"/>
    <property type="match status" value="1"/>
</dbReference>
<dbReference type="InterPro" id="IPR032675">
    <property type="entry name" value="LRR_dom_sf"/>
</dbReference>
<name>A0AAQ3QFL9_9LILI</name>
<sequence length="162" mass="18610">MFTSSRRRLIVCECQFTCPNMKMLALPNLSATNEAEILKLVGKWKELEELEMEMKPFSFLEMLWEINLNCVGFSSLKMMGSIKKGDVAAIVGYLSEIKHICLDKSYFSGEHLVELIGGCRELETMSVHDCVGFEHFLLMYIFSTVQRSSYFQMSFSVVLNEM</sequence>
<protein>
    <recommendedName>
        <fullName evidence="3">F-box/LRR-repeat protein</fullName>
    </recommendedName>
</protein>
<dbReference type="AlphaFoldDB" id="A0AAQ3QFL9"/>
<reference evidence="1 2" key="1">
    <citation type="submission" date="2023-10" db="EMBL/GenBank/DDBJ databases">
        <title>Chromosome-scale genome assembly provides insights into flower coloration mechanisms of Canna indica.</title>
        <authorList>
            <person name="Li C."/>
        </authorList>
    </citation>
    <scope>NUCLEOTIDE SEQUENCE [LARGE SCALE GENOMIC DNA]</scope>
    <source>
        <tissue evidence="1">Flower</tissue>
    </source>
</reference>
<gene>
    <name evidence="1" type="ORF">Cni_G16134</name>
</gene>
<dbReference type="SUPFAM" id="SSF52047">
    <property type="entry name" value="RNI-like"/>
    <property type="match status" value="1"/>
</dbReference>
<dbReference type="EMBL" id="CP136894">
    <property type="protein sequence ID" value="WOL07393.1"/>
    <property type="molecule type" value="Genomic_DNA"/>
</dbReference>
<accession>A0AAQ3QFL9</accession>
<evidence type="ECO:0000313" key="2">
    <source>
        <dbReference type="Proteomes" id="UP001327560"/>
    </source>
</evidence>
<evidence type="ECO:0008006" key="3">
    <source>
        <dbReference type="Google" id="ProtNLM"/>
    </source>
</evidence>
<organism evidence="1 2">
    <name type="scientific">Canna indica</name>
    <name type="common">Indian-shot</name>
    <dbReference type="NCBI Taxonomy" id="4628"/>
    <lineage>
        <taxon>Eukaryota</taxon>
        <taxon>Viridiplantae</taxon>
        <taxon>Streptophyta</taxon>
        <taxon>Embryophyta</taxon>
        <taxon>Tracheophyta</taxon>
        <taxon>Spermatophyta</taxon>
        <taxon>Magnoliopsida</taxon>
        <taxon>Liliopsida</taxon>
        <taxon>Zingiberales</taxon>
        <taxon>Cannaceae</taxon>
        <taxon>Canna</taxon>
    </lineage>
</organism>
<proteinExistence type="predicted"/>
<dbReference type="Proteomes" id="UP001327560">
    <property type="component" value="Chromosome 5"/>
</dbReference>
<evidence type="ECO:0000313" key="1">
    <source>
        <dbReference type="EMBL" id="WOL07393.1"/>
    </source>
</evidence>